<accession>A0ABQ4N2V3</accession>
<evidence type="ECO:0000256" key="5">
    <source>
        <dbReference type="ARBA" id="ARBA00013200"/>
    </source>
</evidence>
<evidence type="ECO:0000256" key="13">
    <source>
        <dbReference type="ARBA" id="ARBA00023136"/>
    </source>
</evidence>
<comment type="caution">
    <text evidence="20">The sequence shown here is derived from an EMBL/GenBank/DDBJ whole genome shotgun (WGS) entry which is preliminary data.</text>
</comment>
<keyword evidence="8 19" id="KW-0169">Cobalamin biosynthesis</keyword>
<evidence type="ECO:0000256" key="7">
    <source>
        <dbReference type="ARBA" id="ARBA00022475"/>
    </source>
</evidence>
<evidence type="ECO:0000256" key="11">
    <source>
        <dbReference type="ARBA" id="ARBA00022842"/>
    </source>
</evidence>
<keyword evidence="10 19" id="KW-0812">Transmembrane</keyword>
<feature type="transmembrane region" description="Helical" evidence="19">
    <location>
        <begin position="190"/>
        <end position="209"/>
    </location>
</feature>
<dbReference type="EMBL" id="BOVJ01000033">
    <property type="protein sequence ID" value="GIQ62486.1"/>
    <property type="molecule type" value="Genomic_DNA"/>
</dbReference>
<dbReference type="EC" id="2.7.8.26" evidence="5 19"/>
<keyword evidence="13 19" id="KW-0472">Membrane</keyword>
<evidence type="ECO:0000256" key="10">
    <source>
        <dbReference type="ARBA" id="ARBA00022692"/>
    </source>
</evidence>
<reference evidence="20 21" key="1">
    <citation type="submission" date="2021-04" db="EMBL/GenBank/DDBJ databases">
        <title>Draft genome sequence of Paenibacillus cisolokensis, LC2-13A.</title>
        <authorList>
            <person name="Uke A."/>
            <person name="Chhe C."/>
            <person name="Baramee S."/>
            <person name="Kosugi A."/>
        </authorList>
    </citation>
    <scope>NUCLEOTIDE SEQUENCE [LARGE SCALE GENOMIC DNA]</scope>
    <source>
        <strain evidence="20 21">LC2-13A</strain>
    </source>
</reference>
<organism evidence="20 21">
    <name type="scientific">Paenibacillus cisolokensis</name>
    <dbReference type="NCBI Taxonomy" id="1658519"/>
    <lineage>
        <taxon>Bacteria</taxon>
        <taxon>Bacillati</taxon>
        <taxon>Bacillota</taxon>
        <taxon>Bacilli</taxon>
        <taxon>Bacillales</taxon>
        <taxon>Paenibacillaceae</taxon>
        <taxon>Paenibacillus</taxon>
    </lineage>
</organism>
<evidence type="ECO:0000256" key="14">
    <source>
        <dbReference type="ARBA" id="ARBA00025228"/>
    </source>
</evidence>
<keyword evidence="21" id="KW-1185">Reference proteome</keyword>
<evidence type="ECO:0000256" key="3">
    <source>
        <dbReference type="ARBA" id="ARBA00004663"/>
    </source>
</evidence>
<feature type="transmembrane region" description="Helical" evidence="19">
    <location>
        <begin position="42"/>
        <end position="63"/>
    </location>
</feature>
<evidence type="ECO:0000256" key="6">
    <source>
        <dbReference type="ARBA" id="ARBA00015850"/>
    </source>
</evidence>
<comment type="subcellular location">
    <subcellularLocation>
        <location evidence="2 19">Cell membrane</location>
        <topology evidence="2 19">Multi-pass membrane protein</topology>
    </subcellularLocation>
</comment>
<dbReference type="Proteomes" id="UP000680304">
    <property type="component" value="Unassembled WGS sequence"/>
</dbReference>
<name>A0ABQ4N2V3_9BACL</name>
<evidence type="ECO:0000256" key="8">
    <source>
        <dbReference type="ARBA" id="ARBA00022573"/>
    </source>
</evidence>
<evidence type="ECO:0000256" key="2">
    <source>
        <dbReference type="ARBA" id="ARBA00004651"/>
    </source>
</evidence>
<dbReference type="PANTHER" id="PTHR34148">
    <property type="entry name" value="ADENOSYLCOBINAMIDE-GDP RIBAZOLETRANSFERASE"/>
    <property type="match status" value="1"/>
</dbReference>
<proteinExistence type="inferred from homology"/>
<dbReference type="PANTHER" id="PTHR34148:SF1">
    <property type="entry name" value="ADENOSYLCOBINAMIDE-GDP RIBAZOLETRANSFERASE"/>
    <property type="match status" value="1"/>
</dbReference>
<dbReference type="HAMAP" id="MF_00719">
    <property type="entry name" value="CobS"/>
    <property type="match status" value="1"/>
</dbReference>
<keyword evidence="9 19" id="KW-0808">Transferase</keyword>
<keyword evidence="11 19" id="KW-0460">Magnesium</keyword>
<keyword evidence="12 19" id="KW-1133">Transmembrane helix</keyword>
<evidence type="ECO:0000256" key="15">
    <source>
        <dbReference type="ARBA" id="ARBA00032605"/>
    </source>
</evidence>
<sequence>MFGMIDLVKRHAQSFAAAIQFLTRVPVPRQVPFERPVLARSVIYFPAAGWLIGVLLTACADLLRIGVPPLPGAVILLGLWVALSGGLHLDGWMDTADGVFSGRSRERMLDIMKDSRVGAMGVIAAVLLLLFKFAVLAELVASPAWRTAVPALIAVPALSRLWMGAAIAGWPSARPNEGLAAYFADAGRHHSAGALIVAAALLLPVFRLTGWPLSDALLFCSPPQRPGRS</sequence>
<comment type="similarity">
    <text evidence="4 19">Belongs to the CobS family.</text>
</comment>
<evidence type="ECO:0000256" key="1">
    <source>
        <dbReference type="ARBA" id="ARBA00001946"/>
    </source>
</evidence>
<gene>
    <name evidence="19" type="primary">cobS</name>
    <name evidence="20" type="ORF">PACILC2_10540</name>
</gene>
<feature type="transmembrane region" description="Helical" evidence="19">
    <location>
        <begin position="70"/>
        <end position="89"/>
    </location>
</feature>
<evidence type="ECO:0000256" key="16">
    <source>
        <dbReference type="ARBA" id="ARBA00032853"/>
    </source>
</evidence>
<evidence type="ECO:0000256" key="4">
    <source>
        <dbReference type="ARBA" id="ARBA00010561"/>
    </source>
</evidence>
<comment type="catalytic activity">
    <reaction evidence="18 19">
        <text>alpha-ribazole 5'-phosphate + adenosylcob(III)inamide-GDP = adenosylcob(III)alamin 5'-phosphate + GMP + H(+)</text>
        <dbReference type="Rhea" id="RHEA:23560"/>
        <dbReference type="ChEBI" id="CHEBI:15378"/>
        <dbReference type="ChEBI" id="CHEBI:57918"/>
        <dbReference type="ChEBI" id="CHEBI:58115"/>
        <dbReference type="ChEBI" id="CHEBI:60487"/>
        <dbReference type="ChEBI" id="CHEBI:60493"/>
        <dbReference type="EC" id="2.7.8.26"/>
    </reaction>
</comment>
<comment type="function">
    <text evidence="14 19">Joins adenosylcobinamide-GDP and alpha-ribazole to generate adenosylcobalamin (Ado-cobalamin). Also synthesizes adenosylcobalamin 5'-phosphate from adenosylcobinamide-GDP and alpha-ribazole 5'-phosphate.</text>
</comment>
<comment type="catalytic activity">
    <reaction evidence="17 19">
        <text>alpha-ribazole + adenosylcob(III)inamide-GDP = adenosylcob(III)alamin + GMP + H(+)</text>
        <dbReference type="Rhea" id="RHEA:16049"/>
        <dbReference type="ChEBI" id="CHEBI:10329"/>
        <dbReference type="ChEBI" id="CHEBI:15378"/>
        <dbReference type="ChEBI" id="CHEBI:18408"/>
        <dbReference type="ChEBI" id="CHEBI:58115"/>
        <dbReference type="ChEBI" id="CHEBI:60487"/>
        <dbReference type="EC" id="2.7.8.26"/>
    </reaction>
</comment>
<evidence type="ECO:0000256" key="9">
    <source>
        <dbReference type="ARBA" id="ARBA00022679"/>
    </source>
</evidence>
<feature type="transmembrane region" description="Helical" evidence="19">
    <location>
        <begin position="149"/>
        <end position="170"/>
    </location>
</feature>
<evidence type="ECO:0000313" key="20">
    <source>
        <dbReference type="EMBL" id="GIQ62486.1"/>
    </source>
</evidence>
<evidence type="ECO:0000256" key="17">
    <source>
        <dbReference type="ARBA" id="ARBA00048623"/>
    </source>
</evidence>
<dbReference type="InterPro" id="IPR003805">
    <property type="entry name" value="CobS"/>
</dbReference>
<protein>
    <recommendedName>
        <fullName evidence="6 19">Adenosylcobinamide-GDP ribazoletransferase</fullName>
        <ecNumber evidence="5 19">2.7.8.26</ecNumber>
    </recommendedName>
    <alternativeName>
        <fullName evidence="16 19">Cobalamin synthase</fullName>
    </alternativeName>
    <alternativeName>
        <fullName evidence="15 19">Cobalamin-5'-phosphate synthase</fullName>
    </alternativeName>
</protein>
<evidence type="ECO:0000256" key="19">
    <source>
        <dbReference type="HAMAP-Rule" id="MF_00719"/>
    </source>
</evidence>
<feature type="transmembrane region" description="Helical" evidence="19">
    <location>
        <begin position="117"/>
        <end position="137"/>
    </location>
</feature>
<evidence type="ECO:0000256" key="18">
    <source>
        <dbReference type="ARBA" id="ARBA00049504"/>
    </source>
</evidence>
<dbReference type="Pfam" id="PF02654">
    <property type="entry name" value="CobS"/>
    <property type="match status" value="1"/>
</dbReference>
<dbReference type="NCBIfam" id="TIGR00317">
    <property type="entry name" value="cobS"/>
    <property type="match status" value="1"/>
</dbReference>
<comment type="cofactor">
    <cofactor evidence="1 19">
        <name>Mg(2+)</name>
        <dbReference type="ChEBI" id="CHEBI:18420"/>
    </cofactor>
</comment>
<keyword evidence="7 19" id="KW-1003">Cell membrane</keyword>
<comment type="pathway">
    <text evidence="3 19">Cofactor biosynthesis; adenosylcobalamin biosynthesis; adenosylcobalamin from cob(II)yrinate a,c-diamide: step 7/7.</text>
</comment>
<evidence type="ECO:0000313" key="21">
    <source>
        <dbReference type="Proteomes" id="UP000680304"/>
    </source>
</evidence>
<evidence type="ECO:0000256" key="12">
    <source>
        <dbReference type="ARBA" id="ARBA00022989"/>
    </source>
</evidence>